<reference evidence="2" key="1">
    <citation type="submission" date="2006-10" db="EMBL/GenBank/DDBJ databases">
        <title>Complete sequence of Solibacter usitatus Ellin6076.</title>
        <authorList>
            <consortium name="US DOE Joint Genome Institute"/>
            <person name="Copeland A."/>
            <person name="Lucas S."/>
            <person name="Lapidus A."/>
            <person name="Barry K."/>
            <person name="Detter J.C."/>
            <person name="Glavina del Rio T."/>
            <person name="Hammon N."/>
            <person name="Israni S."/>
            <person name="Dalin E."/>
            <person name="Tice H."/>
            <person name="Pitluck S."/>
            <person name="Thompson L.S."/>
            <person name="Brettin T."/>
            <person name="Bruce D."/>
            <person name="Han C."/>
            <person name="Tapia R."/>
            <person name="Gilna P."/>
            <person name="Schmutz J."/>
            <person name="Larimer F."/>
            <person name="Land M."/>
            <person name="Hauser L."/>
            <person name="Kyrpides N."/>
            <person name="Mikhailova N."/>
            <person name="Janssen P.H."/>
            <person name="Kuske C.R."/>
            <person name="Richardson P."/>
        </authorList>
    </citation>
    <scope>NUCLEOTIDE SEQUENCE</scope>
    <source>
        <strain evidence="2">Ellin6076</strain>
    </source>
</reference>
<organism evidence="2">
    <name type="scientific">Solibacter usitatus (strain Ellin6076)</name>
    <dbReference type="NCBI Taxonomy" id="234267"/>
    <lineage>
        <taxon>Bacteria</taxon>
        <taxon>Pseudomonadati</taxon>
        <taxon>Acidobacteriota</taxon>
        <taxon>Terriglobia</taxon>
        <taxon>Bryobacterales</taxon>
        <taxon>Solibacteraceae</taxon>
        <taxon>Candidatus Solibacter</taxon>
    </lineage>
</organism>
<dbReference type="OrthoDB" id="129255at2"/>
<feature type="chain" id="PRO_5004163605" evidence="1">
    <location>
        <begin position="21"/>
        <end position="197"/>
    </location>
</feature>
<dbReference type="eggNOG" id="COG2010">
    <property type="taxonomic scope" value="Bacteria"/>
</dbReference>
<sequence precursor="true">MRFLLLCAIAWIAAVSPAFAEGITIVLDFQGPRSEQSIKEMKQEFAGIMKDSALRFDFQSRSQAEQTTSSDVLVLVKFKGKCVFEPAPYLIDERGPMAFTYSTGGAIQPFSEVECDRVTRAMRSAMSGGDFAKADVLLGRALGRVLAHEVVHILTQSRQHGATGVAKTALSGSQLIAPELLLDADDLQRISEHTLRR</sequence>
<feature type="signal peptide" evidence="1">
    <location>
        <begin position="1"/>
        <end position="20"/>
    </location>
</feature>
<name>Q01Y46_SOLUE</name>
<dbReference type="STRING" id="234267.Acid_4458"/>
<protein>
    <submittedName>
        <fullName evidence="2">Uncharacterized protein</fullName>
    </submittedName>
</protein>
<dbReference type="AlphaFoldDB" id="Q01Y46"/>
<gene>
    <name evidence="2" type="ordered locus">Acid_4458</name>
</gene>
<dbReference type="HOGENOM" id="CLU_083016_0_0_0"/>
<dbReference type="EMBL" id="CP000473">
    <property type="protein sequence ID" value="ABJ85419.1"/>
    <property type="molecule type" value="Genomic_DNA"/>
</dbReference>
<accession>Q01Y46</accession>
<keyword evidence="1" id="KW-0732">Signal</keyword>
<evidence type="ECO:0000256" key="1">
    <source>
        <dbReference type="SAM" id="SignalP"/>
    </source>
</evidence>
<dbReference type="InParanoid" id="Q01Y46"/>
<evidence type="ECO:0000313" key="2">
    <source>
        <dbReference type="EMBL" id="ABJ85419.1"/>
    </source>
</evidence>
<dbReference type="KEGG" id="sus:Acid_4458"/>
<proteinExistence type="predicted"/>